<evidence type="ECO:0000313" key="3">
    <source>
        <dbReference type="Proteomes" id="UP001189429"/>
    </source>
</evidence>
<protein>
    <submittedName>
        <fullName evidence="2">Uncharacterized protein</fullName>
    </submittedName>
</protein>
<reference evidence="2" key="1">
    <citation type="submission" date="2023-10" db="EMBL/GenBank/DDBJ databases">
        <authorList>
            <person name="Chen Y."/>
            <person name="Shah S."/>
            <person name="Dougan E. K."/>
            <person name="Thang M."/>
            <person name="Chan C."/>
        </authorList>
    </citation>
    <scope>NUCLEOTIDE SEQUENCE [LARGE SCALE GENOMIC DNA]</scope>
</reference>
<name>A0ABN9YHL6_9DINO</name>
<organism evidence="2 3">
    <name type="scientific">Prorocentrum cordatum</name>
    <dbReference type="NCBI Taxonomy" id="2364126"/>
    <lineage>
        <taxon>Eukaryota</taxon>
        <taxon>Sar</taxon>
        <taxon>Alveolata</taxon>
        <taxon>Dinophyceae</taxon>
        <taxon>Prorocentrales</taxon>
        <taxon>Prorocentraceae</taxon>
        <taxon>Prorocentrum</taxon>
    </lineage>
</organism>
<evidence type="ECO:0000313" key="2">
    <source>
        <dbReference type="EMBL" id="CAK0912083.1"/>
    </source>
</evidence>
<comment type="caution">
    <text evidence="2">The sequence shown here is derived from an EMBL/GenBank/DDBJ whole genome shotgun (WGS) entry which is preliminary data.</text>
</comment>
<dbReference type="EMBL" id="CAUYUJ010022701">
    <property type="protein sequence ID" value="CAK0912083.1"/>
    <property type="molecule type" value="Genomic_DNA"/>
</dbReference>
<keyword evidence="3" id="KW-1185">Reference proteome</keyword>
<evidence type="ECO:0000256" key="1">
    <source>
        <dbReference type="SAM" id="MobiDB-lite"/>
    </source>
</evidence>
<feature type="region of interest" description="Disordered" evidence="1">
    <location>
        <begin position="1"/>
        <end position="21"/>
    </location>
</feature>
<gene>
    <name evidence="2" type="ORF">PCOR1329_LOCUS85742</name>
</gene>
<sequence length="105" mass="10956">MSFSPSPRGHARANPIGAPAGALRPARQYHDEVGLQKCFSIFGPGGIAAAAPRDAPHIFSGQFRYALHLKFCPVVHAACPLGSTVATATSGLIPFFVLDADEVAL</sequence>
<dbReference type="Proteomes" id="UP001189429">
    <property type="component" value="Unassembled WGS sequence"/>
</dbReference>
<accession>A0ABN9YHL6</accession>
<proteinExistence type="predicted"/>